<dbReference type="EMBL" id="BEGY01000133">
    <property type="protein sequence ID" value="GAX84713.1"/>
    <property type="molecule type" value="Genomic_DNA"/>
</dbReference>
<feature type="domain" description="RRM" evidence="5">
    <location>
        <begin position="212"/>
        <end position="293"/>
    </location>
</feature>
<feature type="compositionally biased region" description="Polar residues" evidence="4">
    <location>
        <begin position="1"/>
        <end position="12"/>
    </location>
</feature>
<feature type="region of interest" description="Disordered" evidence="4">
    <location>
        <begin position="1"/>
        <end position="33"/>
    </location>
</feature>
<evidence type="ECO:0000259" key="5">
    <source>
        <dbReference type="PROSITE" id="PS50102"/>
    </source>
</evidence>
<keyword evidence="7" id="KW-1185">Reference proteome</keyword>
<evidence type="ECO:0000313" key="7">
    <source>
        <dbReference type="Proteomes" id="UP000232323"/>
    </source>
</evidence>
<keyword evidence="2 3" id="KW-0694">RNA-binding</keyword>
<dbReference type="Proteomes" id="UP000232323">
    <property type="component" value="Unassembled WGS sequence"/>
</dbReference>
<evidence type="ECO:0000256" key="2">
    <source>
        <dbReference type="ARBA" id="ARBA00022884"/>
    </source>
</evidence>
<dbReference type="CDD" id="cd12254">
    <property type="entry name" value="RRM_hnRNPH_ESRPs_RBM12_like"/>
    <property type="match status" value="1"/>
</dbReference>
<dbReference type="PROSITE" id="PS50102">
    <property type="entry name" value="RRM"/>
    <property type="match status" value="2"/>
</dbReference>
<dbReference type="SMART" id="SM00360">
    <property type="entry name" value="RRM"/>
    <property type="match status" value="2"/>
</dbReference>
<dbReference type="SUPFAM" id="SSF54928">
    <property type="entry name" value="RNA-binding domain, RBD"/>
    <property type="match status" value="2"/>
</dbReference>
<evidence type="ECO:0000313" key="6">
    <source>
        <dbReference type="EMBL" id="GAX84713.1"/>
    </source>
</evidence>
<comment type="caution">
    <text evidence="6">The sequence shown here is derived from an EMBL/GenBank/DDBJ whole genome shotgun (WGS) entry which is preliminary data.</text>
</comment>
<dbReference type="InterPro" id="IPR050666">
    <property type="entry name" value="ESRP"/>
</dbReference>
<evidence type="ECO:0000256" key="3">
    <source>
        <dbReference type="PROSITE-ProRule" id="PRU00176"/>
    </source>
</evidence>
<dbReference type="PANTHER" id="PTHR13976">
    <property type="entry name" value="HETEROGENEOUS NUCLEAR RIBONUCLEOPROTEIN-RELATED"/>
    <property type="match status" value="1"/>
</dbReference>
<dbReference type="AlphaFoldDB" id="A0A250XNY3"/>
<dbReference type="InterPro" id="IPR012677">
    <property type="entry name" value="Nucleotide-bd_a/b_plait_sf"/>
</dbReference>
<feature type="domain" description="RRM" evidence="5">
    <location>
        <begin position="67"/>
        <end position="140"/>
    </location>
</feature>
<proteinExistence type="predicted"/>
<organism evidence="6 7">
    <name type="scientific">Chlamydomonas eustigma</name>
    <dbReference type="NCBI Taxonomy" id="1157962"/>
    <lineage>
        <taxon>Eukaryota</taxon>
        <taxon>Viridiplantae</taxon>
        <taxon>Chlorophyta</taxon>
        <taxon>core chlorophytes</taxon>
        <taxon>Chlorophyceae</taxon>
        <taxon>CS clade</taxon>
        <taxon>Chlamydomonadales</taxon>
        <taxon>Chlamydomonadaceae</taxon>
        <taxon>Chlamydomonas</taxon>
    </lineage>
</organism>
<protein>
    <recommendedName>
        <fullName evidence="5">RRM domain-containing protein</fullName>
    </recommendedName>
</protein>
<accession>A0A250XNY3</accession>
<evidence type="ECO:0000256" key="4">
    <source>
        <dbReference type="SAM" id="MobiDB-lite"/>
    </source>
</evidence>
<dbReference type="OrthoDB" id="431068at2759"/>
<keyword evidence="1" id="KW-0677">Repeat</keyword>
<dbReference type="STRING" id="1157962.A0A250XNY3"/>
<dbReference type="GO" id="GO:0003723">
    <property type="term" value="F:RNA binding"/>
    <property type="evidence" value="ECO:0007669"/>
    <property type="project" value="UniProtKB-UniRule"/>
</dbReference>
<dbReference type="InterPro" id="IPR035979">
    <property type="entry name" value="RBD_domain_sf"/>
</dbReference>
<sequence length="305" mass="32907">MYRGGSHQSTSYAGGRTGRQFPPEGNYGMQVGPRMGSGGSASGVGMGMGMGIGMGGGMGMNIEPVFPAIKLRGLPFDVKEEDIRMFLGCDPIDILMVRKDGRLSGEAFVVLSAVLQAEIAMSKNRTYMGRRYIEVYKAKKMDYYRAIASEVMDGGVGVASGSGVYNSMGQGLGINHAQTPTGNGSYVQDVYSSRTSHNHTRGSEDDGYGGSTIVKLRGLPFQVEDEDIIRWFQDSSLGIAPLSSDSVYIVSEHGRSTGIAFVEFPSSHEAAAAMGKNKQMMGSRYIEIFPASRSDLDKYRLRDAY</sequence>
<dbReference type="InterPro" id="IPR000504">
    <property type="entry name" value="RRM_dom"/>
</dbReference>
<dbReference type="Pfam" id="PF00076">
    <property type="entry name" value="RRM_1"/>
    <property type="match status" value="1"/>
</dbReference>
<evidence type="ECO:0000256" key="1">
    <source>
        <dbReference type="ARBA" id="ARBA00022737"/>
    </source>
</evidence>
<reference evidence="6 7" key="1">
    <citation type="submission" date="2017-08" db="EMBL/GenBank/DDBJ databases">
        <title>Acidophilic green algal genome provides insights into adaptation to an acidic environment.</title>
        <authorList>
            <person name="Hirooka S."/>
            <person name="Hirose Y."/>
            <person name="Kanesaki Y."/>
            <person name="Higuchi S."/>
            <person name="Fujiwara T."/>
            <person name="Onuma R."/>
            <person name="Era A."/>
            <person name="Ohbayashi R."/>
            <person name="Uzuka A."/>
            <person name="Nozaki H."/>
            <person name="Yoshikawa H."/>
            <person name="Miyagishima S.Y."/>
        </authorList>
    </citation>
    <scope>NUCLEOTIDE SEQUENCE [LARGE SCALE GENOMIC DNA]</scope>
    <source>
        <strain evidence="6 7">NIES-2499</strain>
    </source>
</reference>
<gene>
    <name evidence="6" type="ORF">CEUSTIGMA_g12135.t1</name>
</gene>
<dbReference type="Gene3D" id="3.30.70.330">
    <property type="match status" value="2"/>
</dbReference>
<name>A0A250XNY3_9CHLO</name>